<dbReference type="EMBL" id="JAINUG010000004">
    <property type="protein sequence ID" value="KAJ8417218.1"/>
    <property type="molecule type" value="Genomic_DNA"/>
</dbReference>
<reference evidence="1" key="1">
    <citation type="journal article" date="2023" name="Science">
        <title>Genome structures resolve the early diversification of teleost fishes.</title>
        <authorList>
            <person name="Parey E."/>
            <person name="Louis A."/>
            <person name="Montfort J."/>
            <person name="Bouchez O."/>
            <person name="Roques C."/>
            <person name="Iampietro C."/>
            <person name="Lluch J."/>
            <person name="Castinel A."/>
            <person name="Donnadieu C."/>
            <person name="Desvignes T."/>
            <person name="Floi Bucao C."/>
            <person name="Jouanno E."/>
            <person name="Wen M."/>
            <person name="Mejri S."/>
            <person name="Dirks R."/>
            <person name="Jansen H."/>
            <person name="Henkel C."/>
            <person name="Chen W.J."/>
            <person name="Zahm M."/>
            <person name="Cabau C."/>
            <person name="Klopp C."/>
            <person name="Thompson A.W."/>
            <person name="Robinson-Rechavi M."/>
            <person name="Braasch I."/>
            <person name="Lecointre G."/>
            <person name="Bobe J."/>
            <person name="Postlethwait J.H."/>
            <person name="Berthelot C."/>
            <person name="Roest Crollius H."/>
            <person name="Guiguen Y."/>
        </authorList>
    </citation>
    <scope>NUCLEOTIDE SEQUENCE</scope>
    <source>
        <strain evidence="1">NC1722</strain>
    </source>
</reference>
<comment type="caution">
    <text evidence="1">The sequence shown here is derived from an EMBL/GenBank/DDBJ whole genome shotgun (WGS) entry which is preliminary data.</text>
</comment>
<organism evidence="1 2">
    <name type="scientific">Aldrovandia affinis</name>
    <dbReference type="NCBI Taxonomy" id="143900"/>
    <lineage>
        <taxon>Eukaryota</taxon>
        <taxon>Metazoa</taxon>
        <taxon>Chordata</taxon>
        <taxon>Craniata</taxon>
        <taxon>Vertebrata</taxon>
        <taxon>Euteleostomi</taxon>
        <taxon>Actinopterygii</taxon>
        <taxon>Neopterygii</taxon>
        <taxon>Teleostei</taxon>
        <taxon>Notacanthiformes</taxon>
        <taxon>Halosauridae</taxon>
        <taxon>Aldrovandia</taxon>
    </lineage>
</organism>
<dbReference type="AlphaFoldDB" id="A0AAD7TAL9"/>
<sequence length="126" mass="13892">MAAAQEFQTLFNYRLKQDSREGGREPDAASSSQGLVLSSFQSEVLALEQDCVHAGSGLQIRRTTQMLSRTDAVGLKHRRGGWGPLMRHFPTADRARAQSSSHWGLASLHIPVNVVTRTSGFQRPKC</sequence>
<gene>
    <name evidence="1" type="ORF">AAFF_G00284450</name>
</gene>
<accession>A0AAD7TAL9</accession>
<name>A0AAD7TAL9_9TELE</name>
<evidence type="ECO:0000313" key="2">
    <source>
        <dbReference type="Proteomes" id="UP001221898"/>
    </source>
</evidence>
<dbReference type="Proteomes" id="UP001221898">
    <property type="component" value="Unassembled WGS sequence"/>
</dbReference>
<protein>
    <submittedName>
        <fullName evidence="1">Uncharacterized protein</fullName>
    </submittedName>
</protein>
<proteinExistence type="predicted"/>
<keyword evidence="2" id="KW-1185">Reference proteome</keyword>
<evidence type="ECO:0000313" key="1">
    <source>
        <dbReference type="EMBL" id="KAJ8417218.1"/>
    </source>
</evidence>